<reference evidence="11" key="1">
    <citation type="submission" date="2020-08" db="EMBL/GenBank/DDBJ databases">
        <authorList>
            <person name="Hu Y."/>
            <person name="Nguyen S.V."/>
            <person name="Li F."/>
            <person name="Fanning S."/>
        </authorList>
    </citation>
    <scope>NUCLEOTIDE SEQUENCE</scope>
    <source>
        <strain evidence="11">SYSU D8009</strain>
    </source>
</reference>
<comment type="subcellular location">
    <subcellularLocation>
        <location evidence="1 7">Cytoplasm</location>
    </subcellularLocation>
</comment>
<dbReference type="RefSeq" id="WP_186769780.1">
    <property type="nucleotide sequence ID" value="NZ_JACOMF010000005.1"/>
</dbReference>
<dbReference type="InterPro" id="IPR004446">
    <property type="entry name" value="Heptose_bisP_phosphatase"/>
</dbReference>
<evidence type="ECO:0000256" key="7">
    <source>
        <dbReference type="PIRNR" id="PIRNR004682"/>
    </source>
</evidence>
<keyword evidence="3 10" id="KW-0479">Metal-binding</keyword>
<gene>
    <name evidence="11" type="ORF">H7965_06730</name>
</gene>
<dbReference type="EC" id="3.1.3.-" evidence="7"/>
<dbReference type="GO" id="GO:0046872">
    <property type="term" value="F:metal ion binding"/>
    <property type="evidence" value="ECO:0007669"/>
    <property type="project" value="UniProtKB-KW"/>
</dbReference>
<feature type="site" description="Contributes to substrate recognition" evidence="9">
    <location>
        <position position="108"/>
    </location>
</feature>
<feature type="binding site" evidence="10">
    <location>
        <position position="11"/>
    </location>
    <ligand>
        <name>Mg(2+)</name>
        <dbReference type="ChEBI" id="CHEBI:18420"/>
    </ligand>
</feature>
<dbReference type="CDD" id="cd07503">
    <property type="entry name" value="HAD_HisB-N"/>
    <property type="match status" value="1"/>
</dbReference>
<dbReference type="NCBIfam" id="TIGR01662">
    <property type="entry name" value="HAD-SF-IIIA"/>
    <property type="match status" value="1"/>
</dbReference>
<organism evidence="11 12">
    <name type="scientific">Siccirubricoccus deserti</name>
    <dbReference type="NCBI Taxonomy" id="2013562"/>
    <lineage>
        <taxon>Bacteria</taxon>
        <taxon>Pseudomonadati</taxon>
        <taxon>Pseudomonadota</taxon>
        <taxon>Alphaproteobacteria</taxon>
        <taxon>Acetobacterales</taxon>
        <taxon>Roseomonadaceae</taxon>
        <taxon>Siccirubricoccus</taxon>
    </lineage>
</organism>
<comment type="caution">
    <text evidence="11">The sequence shown here is derived from an EMBL/GenBank/DDBJ whole genome shotgun (WGS) entry which is preliminary data.</text>
</comment>
<dbReference type="InterPro" id="IPR036412">
    <property type="entry name" value="HAD-like_sf"/>
</dbReference>
<proteinExistence type="inferred from homology"/>
<evidence type="ECO:0000256" key="9">
    <source>
        <dbReference type="PIRSR" id="PIRSR004682-3"/>
    </source>
</evidence>
<evidence type="ECO:0000256" key="5">
    <source>
        <dbReference type="ARBA" id="ARBA00023277"/>
    </source>
</evidence>
<evidence type="ECO:0000313" key="11">
    <source>
        <dbReference type="EMBL" id="MBC4015016.1"/>
    </source>
</evidence>
<dbReference type="InterPro" id="IPR023214">
    <property type="entry name" value="HAD_sf"/>
</dbReference>
<evidence type="ECO:0000256" key="6">
    <source>
        <dbReference type="ARBA" id="ARBA00031828"/>
    </source>
</evidence>
<dbReference type="AlphaFoldDB" id="A0A9X0QW25"/>
<evidence type="ECO:0000313" key="12">
    <source>
        <dbReference type="Proteomes" id="UP000600101"/>
    </source>
</evidence>
<dbReference type="PANTHER" id="PTHR42891:SF1">
    <property type="entry name" value="D-GLYCERO-BETA-D-MANNO-HEPTOSE-1,7-BISPHOSPHATE 7-PHOSPHATASE"/>
    <property type="match status" value="1"/>
</dbReference>
<evidence type="ECO:0000256" key="4">
    <source>
        <dbReference type="ARBA" id="ARBA00022801"/>
    </source>
</evidence>
<evidence type="ECO:0000256" key="3">
    <source>
        <dbReference type="ARBA" id="ARBA00022723"/>
    </source>
</evidence>
<feature type="binding site" evidence="10">
    <location>
        <position position="90"/>
    </location>
    <ligand>
        <name>Zn(2+)</name>
        <dbReference type="ChEBI" id="CHEBI:29105"/>
    </ligand>
</feature>
<dbReference type="PIRSF" id="PIRSF004682">
    <property type="entry name" value="GmhB"/>
    <property type="match status" value="1"/>
</dbReference>
<comment type="similarity">
    <text evidence="7">Belongs to the gmhB family.</text>
</comment>
<keyword evidence="10" id="KW-0862">Zinc</keyword>
<dbReference type="GO" id="GO:0005975">
    <property type="term" value="P:carbohydrate metabolic process"/>
    <property type="evidence" value="ECO:0007669"/>
    <property type="project" value="InterPro"/>
</dbReference>
<dbReference type="EMBL" id="JACOMF010000005">
    <property type="protein sequence ID" value="MBC4015016.1"/>
    <property type="molecule type" value="Genomic_DNA"/>
</dbReference>
<feature type="active site" description="Nucleophile" evidence="8">
    <location>
        <position position="11"/>
    </location>
</feature>
<comment type="cofactor">
    <cofactor evidence="10">
        <name>Zn(2+)</name>
        <dbReference type="ChEBI" id="CHEBI:29105"/>
    </cofactor>
</comment>
<dbReference type="Gene3D" id="3.40.50.1000">
    <property type="entry name" value="HAD superfamily/HAD-like"/>
    <property type="match status" value="1"/>
</dbReference>
<sequence length="185" mass="19903">MTRPALFLDRDGIINVDHGYVYDIAEVEFLPGIFALVRTARARGMLPVVVTNQSGIGRGHYTEADFNRLMAWMADRFAAEGAPLHAVEYCPDHPTHGIGCYRRENDRRKPGPGMLRDAAATHGIALPRSVMVGDHATDAEAGRRAGVGTLVLVTRDPEEAARAPQGTLLLPDVAAAAAWLAALPV</sequence>
<accession>A0A9X0QW25</accession>
<feature type="site" description="Stabilizes the phosphoryl group" evidence="9">
    <location>
        <position position="51"/>
    </location>
</feature>
<evidence type="ECO:0000256" key="10">
    <source>
        <dbReference type="PIRSR" id="PIRSR004682-4"/>
    </source>
</evidence>
<protein>
    <recommendedName>
        <fullName evidence="6 7">D,D-heptose 1,7-bisphosphate phosphatase</fullName>
        <ecNumber evidence="7">3.1.3.-</ecNumber>
    </recommendedName>
</protein>
<evidence type="ECO:0000256" key="2">
    <source>
        <dbReference type="ARBA" id="ARBA00022490"/>
    </source>
</evidence>
<dbReference type="Proteomes" id="UP000600101">
    <property type="component" value="Unassembled WGS sequence"/>
</dbReference>
<dbReference type="Pfam" id="PF13242">
    <property type="entry name" value="Hydrolase_like"/>
    <property type="match status" value="1"/>
</dbReference>
<feature type="binding site" evidence="10">
    <location>
        <position position="9"/>
    </location>
    <ligand>
        <name>Mg(2+)</name>
        <dbReference type="ChEBI" id="CHEBI:18420"/>
    </ligand>
</feature>
<feature type="site" description="Stabilizes the phosphoryl group" evidence="9">
    <location>
        <position position="109"/>
    </location>
</feature>
<keyword evidence="4 7" id="KW-0378">Hydrolase</keyword>
<dbReference type="InterPro" id="IPR006549">
    <property type="entry name" value="HAD-SF_hydro_IIIA"/>
</dbReference>
<dbReference type="NCBIfam" id="TIGR00213">
    <property type="entry name" value="GmhB_yaeD"/>
    <property type="match status" value="1"/>
</dbReference>
<comment type="cofactor">
    <cofactor evidence="10">
        <name>Mg(2+)</name>
        <dbReference type="ChEBI" id="CHEBI:18420"/>
    </cofactor>
</comment>
<feature type="binding site" evidence="10">
    <location>
        <position position="134"/>
    </location>
    <ligand>
        <name>Mg(2+)</name>
        <dbReference type="ChEBI" id="CHEBI:18420"/>
    </ligand>
</feature>
<keyword evidence="5 7" id="KW-0119">Carbohydrate metabolism</keyword>
<evidence type="ECO:0000256" key="8">
    <source>
        <dbReference type="PIRSR" id="PIRSR004682-1"/>
    </source>
</evidence>
<dbReference type="NCBIfam" id="TIGR01656">
    <property type="entry name" value="Histidinol-ppas"/>
    <property type="match status" value="1"/>
</dbReference>
<evidence type="ECO:0000256" key="1">
    <source>
        <dbReference type="ARBA" id="ARBA00004496"/>
    </source>
</evidence>
<dbReference type="GO" id="GO:0005737">
    <property type="term" value="C:cytoplasm"/>
    <property type="evidence" value="ECO:0007669"/>
    <property type="project" value="UniProtKB-SubCell"/>
</dbReference>
<dbReference type="PANTHER" id="PTHR42891">
    <property type="entry name" value="D-GLYCERO-BETA-D-MANNO-HEPTOSE-1,7-BISPHOSPHATE 7-PHOSPHATASE"/>
    <property type="match status" value="1"/>
</dbReference>
<dbReference type="InterPro" id="IPR006543">
    <property type="entry name" value="Histidinol-phos"/>
</dbReference>
<keyword evidence="2 7" id="KW-0963">Cytoplasm</keyword>
<dbReference type="SUPFAM" id="SSF56784">
    <property type="entry name" value="HAD-like"/>
    <property type="match status" value="1"/>
</dbReference>
<keyword evidence="12" id="KW-1185">Reference proteome</keyword>
<name>A0A9X0QW25_9PROT</name>
<dbReference type="GO" id="GO:0016791">
    <property type="term" value="F:phosphatase activity"/>
    <property type="evidence" value="ECO:0007669"/>
    <property type="project" value="InterPro"/>
</dbReference>
<feature type="active site" description="Nucleophile" evidence="8">
    <location>
        <position position="9"/>
    </location>
</feature>
<keyword evidence="10" id="KW-0460">Magnesium</keyword>